<proteinExistence type="predicted"/>
<evidence type="ECO:0000256" key="2">
    <source>
        <dbReference type="ARBA" id="ARBA00023043"/>
    </source>
</evidence>
<dbReference type="SUPFAM" id="SSF48403">
    <property type="entry name" value="Ankyrin repeat"/>
    <property type="match status" value="1"/>
</dbReference>
<dbReference type="Pfam" id="PF13637">
    <property type="entry name" value="Ank_4"/>
    <property type="match status" value="1"/>
</dbReference>
<keyword evidence="1" id="KW-0677">Repeat</keyword>
<evidence type="ECO:0000256" key="1">
    <source>
        <dbReference type="ARBA" id="ARBA00022737"/>
    </source>
</evidence>
<dbReference type="AlphaFoldDB" id="A0A0C4DIQ1"/>
<dbReference type="Gene3D" id="1.25.40.20">
    <property type="entry name" value="Ankyrin repeat-containing domain"/>
    <property type="match status" value="1"/>
</dbReference>
<dbReference type="InterPro" id="IPR036770">
    <property type="entry name" value="Ankyrin_rpt-contain_sf"/>
</dbReference>
<dbReference type="PROSITE" id="PS50297">
    <property type="entry name" value="ANK_REP_REGION"/>
    <property type="match status" value="1"/>
</dbReference>
<dbReference type="EnsemblFungi" id="FOXG_17289T0">
    <property type="protein sequence ID" value="FOXG_17289P0"/>
    <property type="gene ID" value="FOXG_17289"/>
</dbReference>
<dbReference type="InterPro" id="IPR002110">
    <property type="entry name" value="Ankyrin_rpt"/>
</dbReference>
<dbReference type="Proteomes" id="UP000002489">
    <property type="component" value="Unassembled WGS sequence"/>
</dbReference>
<reference evidence="4" key="2">
    <citation type="submission" date="2025-08" db="UniProtKB">
        <authorList>
            <consortium name="EnsemblFungi"/>
        </authorList>
    </citation>
    <scope>IDENTIFICATION</scope>
    <source>
        <strain evidence="4">4287 / CBS 123668 / FGSC 9935 / NRRL 34936</strain>
    </source>
</reference>
<name>A0A0C4DIQ1_FUSOF</name>
<feature type="repeat" description="ANK" evidence="3">
    <location>
        <begin position="1"/>
        <end position="31"/>
    </location>
</feature>
<protein>
    <submittedName>
        <fullName evidence="4">Uncharacterized protein</fullName>
    </submittedName>
</protein>
<dbReference type="PANTHER" id="PTHR24126:SF14">
    <property type="entry name" value="ANK_REP_REGION DOMAIN-CONTAINING PROTEIN"/>
    <property type="match status" value="1"/>
</dbReference>
<keyword evidence="2 3" id="KW-0040">ANK repeat</keyword>
<evidence type="ECO:0000313" key="4">
    <source>
        <dbReference type="EnsemblFungi" id="FOXG_17289P0"/>
    </source>
</evidence>
<evidence type="ECO:0000313" key="5">
    <source>
        <dbReference type="Proteomes" id="UP000002489"/>
    </source>
</evidence>
<reference evidence="5" key="1">
    <citation type="journal article" date="2012" name="Mol. Plant Microbe Interact.">
        <title>A highly conserved effector in Fusarium oxysporum is required for full virulence on Arabidopsis.</title>
        <authorList>
            <person name="Thatcher L.F."/>
            <person name="Gardiner D.M."/>
            <person name="Kazan K."/>
            <person name="Manners J."/>
        </authorList>
    </citation>
    <scope>NUCLEOTIDE SEQUENCE [LARGE SCALE GENOMIC DNA]</scope>
    <source>
        <strain evidence="5">Fo5176</strain>
    </source>
</reference>
<evidence type="ECO:0000256" key="3">
    <source>
        <dbReference type="PROSITE-ProRule" id="PRU00023"/>
    </source>
</evidence>
<dbReference type="PANTHER" id="PTHR24126">
    <property type="entry name" value="ANKYRIN REPEAT, PH AND SEC7 DOMAIN CONTAINING PROTEIN SECG-RELATED"/>
    <property type="match status" value="1"/>
</dbReference>
<dbReference type="PROSITE" id="PS50088">
    <property type="entry name" value="ANK_REPEAT"/>
    <property type="match status" value="1"/>
</dbReference>
<organism evidence="4 5">
    <name type="scientific">Fusarium oxysporum (strain Fo5176)</name>
    <name type="common">Fusarium vascular wilt</name>
    <dbReference type="NCBI Taxonomy" id="660025"/>
    <lineage>
        <taxon>Eukaryota</taxon>
        <taxon>Fungi</taxon>
        <taxon>Dikarya</taxon>
        <taxon>Ascomycota</taxon>
        <taxon>Pezizomycotina</taxon>
        <taxon>Sordariomycetes</taxon>
        <taxon>Hypocreomycetidae</taxon>
        <taxon>Hypocreales</taxon>
        <taxon>Nectriaceae</taxon>
        <taxon>Fusarium</taxon>
        <taxon>Fusarium oxysporum species complex</taxon>
    </lineage>
</organism>
<sequence>MAPLHSAALAGNVEVIKRLLKQGADPCAKDEYGSTPYDLAYSMGHTDALNHLHMNKSKEMEDIGPSSIRAMLSIGQQ</sequence>
<accession>A0A0C4DIQ1</accession>